<evidence type="ECO:0000313" key="3">
    <source>
        <dbReference type="Proteomes" id="UP000198362"/>
    </source>
</evidence>
<evidence type="ECO:0000259" key="1">
    <source>
        <dbReference type="PROSITE" id="PS50887"/>
    </source>
</evidence>
<keyword evidence="3" id="KW-1185">Reference proteome</keyword>
<evidence type="ECO:0000313" key="2">
    <source>
        <dbReference type="EMBL" id="SNS98689.1"/>
    </source>
</evidence>
<dbReference type="InterPro" id="IPR000160">
    <property type="entry name" value="GGDEF_dom"/>
</dbReference>
<dbReference type="InterPro" id="IPR043128">
    <property type="entry name" value="Rev_trsase/Diguanyl_cyclase"/>
</dbReference>
<dbReference type="CDD" id="cd01949">
    <property type="entry name" value="GGDEF"/>
    <property type="match status" value="1"/>
</dbReference>
<protein>
    <submittedName>
        <fullName evidence="2">Diguanylate cyclase (GGDEF) domain-containing protein</fullName>
    </submittedName>
</protein>
<dbReference type="PANTHER" id="PTHR44757">
    <property type="entry name" value="DIGUANYLATE CYCLASE DGCP"/>
    <property type="match status" value="1"/>
</dbReference>
<dbReference type="Proteomes" id="UP000198362">
    <property type="component" value="Unassembled WGS sequence"/>
</dbReference>
<dbReference type="AlphaFoldDB" id="A0A239IYQ1"/>
<name>A0A239IYQ1_9ACTN</name>
<dbReference type="EMBL" id="FZPH01000002">
    <property type="protein sequence ID" value="SNS98689.1"/>
    <property type="molecule type" value="Genomic_DNA"/>
</dbReference>
<dbReference type="NCBIfam" id="TIGR00254">
    <property type="entry name" value="GGDEF"/>
    <property type="match status" value="1"/>
</dbReference>
<dbReference type="SMART" id="SM00267">
    <property type="entry name" value="GGDEF"/>
    <property type="match status" value="1"/>
</dbReference>
<accession>A0A239IYQ1</accession>
<dbReference type="InterPro" id="IPR029787">
    <property type="entry name" value="Nucleotide_cyclase"/>
</dbReference>
<dbReference type="Pfam" id="PF00990">
    <property type="entry name" value="GGDEF"/>
    <property type="match status" value="1"/>
</dbReference>
<dbReference type="SUPFAM" id="SSF55073">
    <property type="entry name" value="Nucleotide cyclase"/>
    <property type="match status" value="1"/>
</dbReference>
<dbReference type="PROSITE" id="PS50887">
    <property type="entry name" value="GGDEF"/>
    <property type="match status" value="1"/>
</dbReference>
<dbReference type="RefSeq" id="WP_179266075.1">
    <property type="nucleotide sequence ID" value="NZ_FZPH01000002.1"/>
</dbReference>
<dbReference type="PANTHER" id="PTHR44757:SF2">
    <property type="entry name" value="BIOFILM ARCHITECTURE MAINTENANCE PROTEIN MBAA"/>
    <property type="match status" value="1"/>
</dbReference>
<gene>
    <name evidence="2" type="ORF">SAMN05421812_102636</name>
</gene>
<dbReference type="Gene3D" id="3.30.70.270">
    <property type="match status" value="1"/>
</dbReference>
<feature type="domain" description="GGDEF" evidence="1">
    <location>
        <begin position="67"/>
        <end position="204"/>
    </location>
</feature>
<sequence>MFPLLALIATSAAGFALGLLTSWPFIRRMRQQIVDVGELLIRDRLTGLYNRDGLLAAHSVAIHSTRRTMILVLLDLDNFKVVNDTWGHDAGDSLLTTVAERIRDVAAAFGGTAARLSGDEYAAHLPAGDHQLRHVGQAFIARIAQPTSLTVNGATITLTPTVSAGLALADPSDPIEHVVLRRADAAMYHAKHNDGGNSYAVYQLGMTMPTAAGRRGLRPRDRRDGSGRA</sequence>
<organism evidence="2 3">
    <name type="scientific">Asanoa hainanensis</name>
    <dbReference type="NCBI Taxonomy" id="560556"/>
    <lineage>
        <taxon>Bacteria</taxon>
        <taxon>Bacillati</taxon>
        <taxon>Actinomycetota</taxon>
        <taxon>Actinomycetes</taxon>
        <taxon>Micromonosporales</taxon>
        <taxon>Micromonosporaceae</taxon>
        <taxon>Asanoa</taxon>
    </lineage>
</organism>
<reference evidence="2 3" key="1">
    <citation type="submission" date="2017-06" db="EMBL/GenBank/DDBJ databases">
        <authorList>
            <person name="Kim H.J."/>
            <person name="Triplett B.A."/>
        </authorList>
    </citation>
    <scope>NUCLEOTIDE SEQUENCE [LARGE SCALE GENOMIC DNA]</scope>
    <source>
        <strain evidence="2 3">CGMCC 4.5593</strain>
    </source>
</reference>
<dbReference type="InterPro" id="IPR052155">
    <property type="entry name" value="Biofilm_reg_signaling"/>
</dbReference>
<proteinExistence type="predicted"/>